<dbReference type="OrthoDB" id="24683at2759"/>
<evidence type="ECO:0000313" key="13">
    <source>
        <dbReference type="EMBL" id="TKA67892.1"/>
    </source>
</evidence>
<feature type="region of interest" description="Disordered" evidence="11">
    <location>
        <begin position="68"/>
        <end position="102"/>
    </location>
</feature>
<name>A0A4U0WVZ5_9PEZI</name>
<dbReference type="STRING" id="331657.A0A4U0WVZ5"/>
<feature type="region of interest" description="Disordered" evidence="11">
    <location>
        <begin position="1"/>
        <end position="26"/>
    </location>
</feature>
<dbReference type="AlphaFoldDB" id="A0A4U0WVZ5"/>
<proteinExistence type="inferred from homology"/>
<dbReference type="PANTHER" id="PTHR46095:SF1">
    <property type="entry name" value="ZINC FINGER PROTEIN 593"/>
    <property type="match status" value="1"/>
</dbReference>
<dbReference type="InterPro" id="IPR003604">
    <property type="entry name" value="Matrin/U1-like-C_Znf_C2H2"/>
</dbReference>
<evidence type="ECO:0000256" key="5">
    <source>
        <dbReference type="ARBA" id="ARBA00022723"/>
    </source>
</evidence>
<comment type="subcellular location">
    <subcellularLocation>
        <location evidence="2">Cytoplasm</location>
    </subcellularLocation>
    <subcellularLocation>
        <location evidence="1">Nucleus</location>
    </subcellularLocation>
</comment>
<evidence type="ECO:0000256" key="10">
    <source>
        <dbReference type="PROSITE-ProRule" id="PRU00042"/>
    </source>
</evidence>
<organism evidence="13 14">
    <name type="scientific">Cryomyces minteri</name>
    <dbReference type="NCBI Taxonomy" id="331657"/>
    <lineage>
        <taxon>Eukaryota</taxon>
        <taxon>Fungi</taxon>
        <taxon>Dikarya</taxon>
        <taxon>Ascomycota</taxon>
        <taxon>Pezizomycotina</taxon>
        <taxon>Dothideomycetes</taxon>
        <taxon>Dothideomycetes incertae sedis</taxon>
        <taxon>Cryomyces</taxon>
    </lineage>
</organism>
<evidence type="ECO:0000313" key="14">
    <source>
        <dbReference type="Proteomes" id="UP000308768"/>
    </source>
</evidence>
<dbReference type="FunFam" id="3.30.160.60:FF:000299">
    <property type="entry name" value="Zinc finger protein 593"/>
    <property type="match status" value="1"/>
</dbReference>
<accession>A0A4U0WVZ5</accession>
<dbReference type="SMART" id="SM00451">
    <property type="entry name" value="ZnF_U1"/>
    <property type="match status" value="1"/>
</dbReference>
<keyword evidence="7" id="KW-0862">Zinc</keyword>
<dbReference type="InterPro" id="IPR022755">
    <property type="entry name" value="Znf_C2H2_jaz"/>
</dbReference>
<evidence type="ECO:0000259" key="12">
    <source>
        <dbReference type="PROSITE" id="PS50157"/>
    </source>
</evidence>
<keyword evidence="6 10" id="KW-0863">Zinc-finger</keyword>
<evidence type="ECO:0000256" key="2">
    <source>
        <dbReference type="ARBA" id="ARBA00004496"/>
    </source>
</evidence>
<keyword evidence="4" id="KW-0690">Ribosome biogenesis</keyword>
<gene>
    <name evidence="13" type="ORF">B0A49_05474</name>
</gene>
<dbReference type="GO" id="GO:0005737">
    <property type="term" value="C:cytoplasm"/>
    <property type="evidence" value="ECO:0007669"/>
    <property type="project" value="UniProtKB-SubCell"/>
</dbReference>
<evidence type="ECO:0000256" key="9">
    <source>
        <dbReference type="ARBA" id="ARBA00038064"/>
    </source>
</evidence>
<dbReference type="GO" id="GO:0043021">
    <property type="term" value="F:ribonucleoprotein complex binding"/>
    <property type="evidence" value="ECO:0007669"/>
    <property type="project" value="UniProtKB-ARBA"/>
</dbReference>
<comment type="similarity">
    <text evidence="9">Belongs to the ZNF593/BUD20 C2H2-type zinc-finger protein family.</text>
</comment>
<comment type="caution">
    <text evidence="13">The sequence shown here is derived from an EMBL/GenBank/DDBJ whole genome shotgun (WGS) entry which is preliminary data.</text>
</comment>
<reference evidence="13 14" key="1">
    <citation type="submission" date="2017-03" db="EMBL/GenBank/DDBJ databases">
        <title>Genomes of endolithic fungi from Antarctica.</title>
        <authorList>
            <person name="Coleine C."/>
            <person name="Masonjones S."/>
            <person name="Stajich J.E."/>
        </authorList>
    </citation>
    <scope>NUCLEOTIDE SEQUENCE [LARGE SCALE GENOMIC DNA]</scope>
    <source>
        <strain evidence="13 14">CCFEE 5187</strain>
    </source>
</reference>
<evidence type="ECO:0000256" key="4">
    <source>
        <dbReference type="ARBA" id="ARBA00022517"/>
    </source>
</evidence>
<dbReference type="GO" id="GO:0005634">
    <property type="term" value="C:nucleus"/>
    <property type="evidence" value="ECO:0007669"/>
    <property type="project" value="UniProtKB-SubCell"/>
</dbReference>
<keyword evidence="3" id="KW-0963">Cytoplasm</keyword>
<dbReference type="PROSITE" id="PS00028">
    <property type="entry name" value="ZINC_FINGER_C2H2_1"/>
    <property type="match status" value="1"/>
</dbReference>
<dbReference type="Gene3D" id="3.30.160.60">
    <property type="entry name" value="Classic Zinc Finger"/>
    <property type="match status" value="1"/>
</dbReference>
<keyword evidence="14" id="KW-1185">Reference proteome</keyword>
<sequence length="126" mass="14093">MPAIRGPKSKSKTRRHTRDLDQIHADLSVPKHLQQYKDTKAAEDLPGLGEWYCAECAKWFESASNLEAHERGKPHKRRVRQLREEPYTQKEAEAAVGLGTDNGKRAASAMEVVEEPVAGMEDVKAA</sequence>
<dbReference type="SUPFAM" id="SSF57667">
    <property type="entry name" value="beta-beta-alpha zinc fingers"/>
    <property type="match status" value="1"/>
</dbReference>
<keyword evidence="8" id="KW-0539">Nucleus</keyword>
<dbReference type="EMBL" id="NAJN01000870">
    <property type="protein sequence ID" value="TKA67892.1"/>
    <property type="molecule type" value="Genomic_DNA"/>
</dbReference>
<feature type="compositionally biased region" description="Basic and acidic residues" evidence="11">
    <location>
        <begin position="81"/>
        <end position="93"/>
    </location>
</feature>
<evidence type="ECO:0000256" key="6">
    <source>
        <dbReference type="ARBA" id="ARBA00022771"/>
    </source>
</evidence>
<evidence type="ECO:0000256" key="11">
    <source>
        <dbReference type="SAM" id="MobiDB-lite"/>
    </source>
</evidence>
<protein>
    <recommendedName>
        <fullName evidence="12">C2H2-type domain-containing protein</fullName>
    </recommendedName>
</protein>
<dbReference type="InterPro" id="IPR036236">
    <property type="entry name" value="Znf_C2H2_sf"/>
</dbReference>
<dbReference type="Pfam" id="PF12171">
    <property type="entry name" value="zf-C2H2_jaz"/>
    <property type="match status" value="1"/>
</dbReference>
<dbReference type="InterPro" id="IPR051879">
    <property type="entry name" value="C2H2-ZF_Maturation_Protein"/>
</dbReference>
<evidence type="ECO:0000256" key="7">
    <source>
        <dbReference type="ARBA" id="ARBA00022833"/>
    </source>
</evidence>
<evidence type="ECO:0000256" key="8">
    <source>
        <dbReference type="ARBA" id="ARBA00023242"/>
    </source>
</evidence>
<dbReference type="InterPro" id="IPR013087">
    <property type="entry name" value="Znf_C2H2_type"/>
</dbReference>
<feature type="domain" description="C2H2-type" evidence="12">
    <location>
        <begin position="51"/>
        <end position="80"/>
    </location>
</feature>
<keyword evidence="5" id="KW-0479">Metal-binding</keyword>
<dbReference type="GO" id="GO:0042254">
    <property type="term" value="P:ribosome biogenesis"/>
    <property type="evidence" value="ECO:0007669"/>
    <property type="project" value="UniProtKB-KW"/>
</dbReference>
<evidence type="ECO:0000256" key="3">
    <source>
        <dbReference type="ARBA" id="ARBA00022490"/>
    </source>
</evidence>
<dbReference type="PROSITE" id="PS50157">
    <property type="entry name" value="ZINC_FINGER_C2H2_2"/>
    <property type="match status" value="1"/>
</dbReference>
<dbReference type="GO" id="GO:0003676">
    <property type="term" value="F:nucleic acid binding"/>
    <property type="evidence" value="ECO:0007669"/>
    <property type="project" value="InterPro"/>
</dbReference>
<evidence type="ECO:0000256" key="1">
    <source>
        <dbReference type="ARBA" id="ARBA00004123"/>
    </source>
</evidence>
<dbReference type="Proteomes" id="UP000308768">
    <property type="component" value="Unassembled WGS sequence"/>
</dbReference>
<dbReference type="GO" id="GO:0008270">
    <property type="term" value="F:zinc ion binding"/>
    <property type="evidence" value="ECO:0007669"/>
    <property type="project" value="UniProtKB-KW"/>
</dbReference>
<feature type="compositionally biased region" description="Basic residues" evidence="11">
    <location>
        <begin position="7"/>
        <end position="17"/>
    </location>
</feature>
<dbReference type="PANTHER" id="PTHR46095">
    <property type="entry name" value="ZINC FINGER PROTEIN 593"/>
    <property type="match status" value="1"/>
</dbReference>